<dbReference type="PANTHER" id="PTHR43777">
    <property type="entry name" value="MOLYBDENUM COFACTOR CYTIDYLYLTRANSFERASE"/>
    <property type="match status" value="1"/>
</dbReference>
<organism evidence="3 4">
    <name type="scientific">Mobilicoccus pelagius NBRC 104925</name>
    <dbReference type="NCBI Taxonomy" id="1089455"/>
    <lineage>
        <taxon>Bacteria</taxon>
        <taxon>Bacillati</taxon>
        <taxon>Actinomycetota</taxon>
        <taxon>Actinomycetes</taxon>
        <taxon>Micrococcales</taxon>
        <taxon>Dermatophilaceae</taxon>
        <taxon>Mobilicoccus</taxon>
    </lineage>
</organism>
<keyword evidence="4" id="KW-1185">Reference proteome</keyword>
<name>H5URI5_9MICO</name>
<dbReference type="CDD" id="cd04182">
    <property type="entry name" value="GT_2_like_f"/>
    <property type="match status" value="1"/>
</dbReference>
<proteinExistence type="predicted"/>
<dbReference type="SUPFAM" id="SSF53448">
    <property type="entry name" value="Nucleotide-diphospho-sugar transferases"/>
    <property type="match status" value="1"/>
</dbReference>
<dbReference type="GO" id="GO:0016779">
    <property type="term" value="F:nucleotidyltransferase activity"/>
    <property type="evidence" value="ECO:0007669"/>
    <property type="project" value="UniProtKB-ARBA"/>
</dbReference>
<dbReference type="Proteomes" id="UP000004367">
    <property type="component" value="Unassembled WGS sequence"/>
</dbReference>
<sequence length="242" mass="24097">MTRARHAGLVLAGGSGSRFAREAPAGAGPKTLLRDESGRSLLAHAVETLAGAGCDPVAVVVGAHAEAVTAEVKAVAARMTVRAGDGVDARVVVVPCPDWAEGMGASLRAGLAALVGESLGGDSATGSGEVAEAPDREAPAAVVVTLADLPGQAVAVARRVIESVPAGGSGRATFGGRPGHPVVLGPDVWGDVLARVGGDVGAREVLRARGATTVECGDLAEGGDVDRPADLARTQREWGTRE</sequence>
<gene>
    <name evidence="3" type="ORF">MOPEL_071_00590</name>
</gene>
<dbReference type="STRING" id="1089455.MOPEL_071_00590"/>
<evidence type="ECO:0000259" key="2">
    <source>
        <dbReference type="Pfam" id="PF12804"/>
    </source>
</evidence>
<dbReference type="Pfam" id="PF12804">
    <property type="entry name" value="NTP_transf_3"/>
    <property type="match status" value="1"/>
</dbReference>
<protein>
    <recommendedName>
        <fullName evidence="2">MobA-like NTP transferase domain-containing protein</fullName>
    </recommendedName>
</protein>
<feature type="compositionally biased region" description="Basic and acidic residues" evidence="1">
    <location>
        <begin position="224"/>
        <end position="242"/>
    </location>
</feature>
<evidence type="ECO:0000256" key="1">
    <source>
        <dbReference type="SAM" id="MobiDB-lite"/>
    </source>
</evidence>
<dbReference type="eggNOG" id="COG2068">
    <property type="taxonomic scope" value="Bacteria"/>
</dbReference>
<dbReference type="InterPro" id="IPR025877">
    <property type="entry name" value="MobA-like_NTP_Trfase"/>
</dbReference>
<feature type="domain" description="MobA-like NTP transferase" evidence="2">
    <location>
        <begin position="8"/>
        <end position="209"/>
    </location>
</feature>
<dbReference type="PANTHER" id="PTHR43777:SF1">
    <property type="entry name" value="MOLYBDENUM COFACTOR CYTIDYLYLTRANSFERASE"/>
    <property type="match status" value="1"/>
</dbReference>
<reference evidence="3 4" key="1">
    <citation type="submission" date="2012-02" db="EMBL/GenBank/DDBJ databases">
        <title>Whole genome shotgun sequence of Mobilicoccus pelagius NBRC 104925.</title>
        <authorList>
            <person name="Yoshida Y."/>
            <person name="Hosoyama A."/>
            <person name="Tsuchikane K."/>
            <person name="Katsumata H."/>
            <person name="Yamazaki S."/>
            <person name="Fujita N."/>
        </authorList>
    </citation>
    <scope>NUCLEOTIDE SEQUENCE [LARGE SCALE GENOMIC DNA]</scope>
    <source>
        <strain evidence="3 4">NBRC 104925</strain>
    </source>
</reference>
<dbReference type="Gene3D" id="3.90.550.10">
    <property type="entry name" value="Spore Coat Polysaccharide Biosynthesis Protein SpsA, Chain A"/>
    <property type="match status" value="1"/>
</dbReference>
<dbReference type="AlphaFoldDB" id="H5URI5"/>
<comment type="caution">
    <text evidence="3">The sequence shown here is derived from an EMBL/GenBank/DDBJ whole genome shotgun (WGS) entry which is preliminary data.</text>
</comment>
<dbReference type="RefSeq" id="WP_009482241.1">
    <property type="nucleotide sequence ID" value="NZ_BAFE01000051.1"/>
</dbReference>
<accession>H5URI5</accession>
<dbReference type="OrthoDB" id="4427994at2"/>
<evidence type="ECO:0000313" key="3">
    <source>
        <dbReference type="EMBL" id="GAB48343.1"/>
    </source>
</evidence>
<feature type="region of interest" description="Disordered" evidence="1">
    <location>
        <begin position="219"/>
        <end position="242"/>
    </location>
</feature>
<evidence type="ECO:0000313" key="4">
    <source>
        <dbReference type="Proteomes" id="UP000004367"/>
    </source>
</evidence>
<dbReference type="InterPro" id="IPR029044">
    <property type="entry name" value="Nucleotide-diphossugar_trans"/>
</dbReference>
<dbReference type="EMBL" id="BAFE01000051">
    <property type="protein sequence ID" value="GAB48343.1"/>
    <property type="molecule type" value="Genomic_DNA"/>
</dbReference>